<accession>A0A835RA73</accession>
<dbReference type="EMBL" id="JADCNM010000005">
    <property type="protein sequence ID" value="KAG0482732.1"/>
    <property type="molecule type" value="Genomic_DNA"/>
</dbReference>
<organism evidence="1 2">
    <name type="scientific">Vanilla planifolia</name>
    <name type="common">Vanilla</name>
    <dbReference type="NCBI Taxonomy" id="51239"/>
    <lineage>
        <taxon>Eukaryota</taxon>
        <taxon>Viridiplantae</taxon>
        <taxon>Streptophyta</taxon>
        <taxon>Embryophyta</taxon>
        <taxon>Tracheophyta</taxon>
        <taxon>Spermatophyta</taxon>
        <taxon>Magnoliopsida</taxon>
        <taxon>Liliopsida</taxon>
        <taxon>Asparagales</taxon>
        <taxon>Orchidaceae</taxon>
        <taxon>Vanilloideae</taxon>
        <taxon>Vanilleae</taxon>
        <taxon>Vanilla</taxon>
    </lineage>
</organism>
<gene>
    <name evidence="1" type="ORF">HPP92_010816</name>
</gene>
<name>A0A835RA73_VANPL</name>
<proteinExistence type="predicted"/>
<sequence length="158" mass="17639">MEAVDRSKGCLEEFYLGILGMMSSCSISLIVYVDPLEFETIPFEVTSQCGFERGPGYSKAYAAANSASTNVNLDENLKRKCARIKVLRLPDDSFYDFHMDVNIGELQVPPEEYDSDLGSFGFDNDCLLLGIGLWYECFIQAELVRRTLCCTALQVSPS</sequence>
<dbReference type="AlphaFoldDB" id="A0A835RA73"/>
<dbReference type="Proteomes" id="UP000639772">
    <property type="component" value="Unassembled WGS sequence"/>
</dbReference>
<reference evidence="1 2" key="1">
    <citation type="journal article" date="2020" name="Nat. Food">
        <title>A phased Vanilla planifolia genome enables genetic improvement of flavour and production.</title>
        <authorList>
            <person name="Hasing T."/>
            <person name="Tang H."/>
            <person name="Brym M."/>
            <person name="Khazi F."/>
            <person name="Huang T."/>
            <person name="Chambers A.H."/>
        </authorList>
    </citation>
    <scope>NUCLEOTIDE SEQUENCE [LARGE SCALE GENOMIC DNA]</scope>
    <source>
        <tissue evidence="1">Leaf</tissue>
    </source>
</reference>
<evidence type="ECO:0000313" key="1">
    <source>
        <dbReference type="EMBL" id="KAG0482732.1"/>
    </source>
</evidence>
<evidence type="ECO:0000313" key="2">
    <source>
        <dbReference type="Proteomes" id="UP000639772"/>
    </source>
</evidence>
<dbReference type="PROSITE" id="PS51257">
    <property type="entry name" value="PROKAR_LIPOPROTEIN"/>
    <property type="match status" value="1"/>
</dbReference>
<protein>
    <submittedName>
        <fullName evidence="1">Uncharacterized protein</fullName>
    </submittedName>
</protein>
<comment type="caution">
    <text evidence="1">The sequence shown here is derived from an EMBL/GenBank/DDBJ whole genome shotgun (WGS) entry which is preliminary data.</text>
</comment>